<dbReference type="SUPFAM" id="SSF110296">
    <property type="entry name" value="Oligoxyloglucan reducing end-specific cellobiohydrolase"/>
    <property type="match status" value="1"/>
</dbReference>
<sequence>MRRTAAVLLTLALSFATVPAYAHPAEPAADRGAGLDWAQTVLDSDQSFRGLDAVSRRTAWVTGESTTDGPGSVWRTTDGGDSWQNVSPPESDGLLFRDVEALGARSAVVLAIGPGEASRIYRTADAGKTWHETFRNRTEQAFFNCVDFYPGGRRGLAVSDPVDGKFRILSTDDGGRSWSVQSPAGMPDSTGEANFSASGDCLVIRGHNAWFGSGGSAARVFRSSDLGRTWTASDSTIPAGEAAGVFGLAFRTPWQGVAVGGDFDAPADGGDASAYTGHERTWTNGGDLAHLGEDAAWVSVLPGTLVVVGESGDTAGSSISHDGGRSWTEFSKAGFHTLDCTIDFSCWAAGGDGRVGRLQWRPGGIGAQ</sequence>
<feature type="chain" id="PRO_5041447887" evidence="2">
    <location>
        <begin position="23"/>
        <end position="368"/>
    </location>
</feature>
<dbReference type="Gene3D" id="2.120.10.10">
    <property type="match status" value="1"/>
</dbReference>
<evidence type="ECO:0000256" key="2">
    <source>
        <dbReference type="SAM" id="SignalP"/>
    </source>
</evidence>
<organism evidence="3 4">
    <name type="scientific">Solicola gregarius</name>
    <dbReference type="NCBI Taxonomy" id="2908642"/>
    <lineage>
        <taxon>Bacteria</taxon>
        <taxon>Bacillati</taxon>
        <taxon>Actinomycetota</taxon>
        <taxon>Actinomycetes</taxon>
        <taxon>Propionibacteriales</taxon>
        <taxon>Nocardioidaceae</taxon>
        <taxon>Solicola</taxon>
    </lineage>
</organism>
<keyword evidence="4" id="KW-1185">Reference proteome</keyword>
<accession>A0AA46YNN8</accession>
<keyword evidence="2" id="KW-0732">Signal</keyword>
<proteinExistence type="predicted"/>
<dbReference type="CDD" id="cd15482">
    <property type="entry name" value="Sialidase_non-viral"/>
    <property type="match status" value="1"/>
</dbReference>
<dbReference type="PANTHER" id="PTHR47199">
    <property type="entry name" value="PHOTOSYSTEM II STABILITY/ASSEMBLY FACTOR HCF136, CHLOROPLASTIC"/>
    <property type="match status" value="1"/>
</dbReference>
<feature type="signal peptide" evidence="2">
    <location>
        <begin position="1"/>
        <end position="22"/>
    </location>
</feature>
<dbReference type="Gene3D" id="2.130.10.10">
    <property type="entry name" value="YVTN repeat-like/Quinoprotein amine dehydrogenase"/>
    <property type="match status" value="1"/>
</dbReference>
<gene>
    <name evidence="3" type="ORF">L0C25_11580</name>
</gene>
<dbReference type="KEGG" id="sgrg:L0C25_11580"/>
<feature type="region of interest" description="Disordered" evidence="1">
    <location>
        <begin position="62"/>
        <end position="86"/>
    </location>
</feature>
<dbReference type="RefSeq" id="WP_271636651.1">
    <property type="nucleotide sequence ID" value="NZ_CP094970.1"/>
</dbReference>
<protein>
    <submittedName>
        <fullName evidence="3">Oxidoreductase</fullName>
    </submittedName>
</protein>
<dbReference type="Proteomes" id="UP001164390">
    <property type="component" value="Chromosome"/>
</dbReference>
<reference evidence="3" key="1">
    <citation type="submission" date="2022-01" db="EMBL/GenBank/DDBJ databases">
        <title>Nocardioidaceae gen. sp. A5X3R13.</title>
        <authorList>
            <person name="Lopez Marin M.A."/>
            <person name="Uhlik O."/>
        </authorList>
    </citation>
    <scope>NUCLEOTIDE SEQUENCE</scope>
    <source>
        <strain evidence="3">A5X3R13</strain>
    </source>
</reference>
<dbReference type="PANTHER" id="PTHR47199:SF2">
    <property type="entry name" value="PHOTOSYSTEM II STABILITY_ASSEMBLY FACTOR HCF136, CHLOROPLASTIC"/>
    <property type="match status" value="1"/>
</dbReference>
<evidence type="ECO:0000313" key="3">
    <source>
        <dbReference type="EMBL" id="UYM07676.1"/>
    </source>
</evidence>
<dbReference type="EMBL" id="CP094970">
    <property type="protein sequence ID" value="UYM07676.1"/>
    <property type="molecule type" value="Genomic_DNA"/>
</dbReference>
<evidence type="ECO:0000256" key="1">
    <source>
        <dbReference type="SAM" id="MobiDB-lite"/>
    </source>
</evidence>
<dbReference type="InterPro" id="IPR015943">
    <property type="entry name" value="WD40/YVTN_repeat-like_dom_sf"/>
</dbReference>
<evidence type="ECO:0000313" key="4">
    <source>
        <dbReference type="Proteomes" id="UP001164390"/>
    </source>
</evidence>
<name>A0AA46YNN8_9ACTN</name>
<dbReference type="AlphaFoldDB" id="A0AA46YNN8"/>